<proteinExistence type="predicted"/>
<dbReference type="Gene3D" id="1.10.10.10">
    <property type="entry name" value="Winged helix-like DNA-binding domain superfamily/Winged helix DNA-binding domain"/>
    <property type="match status" value="1"/>
</dbReference>
<dbReference type="EMBL" id="CP017634">
    <property type="protein sequence ID" value="ATW27609.1"/>
    <property type="molecule type" value="Genomic_DNA"/>
</dbReference>
<dbReference type="OrthoDB" id="1137593at2"/>
<dbReference type="AlphaFoldDB" id="A0A3G1KZ26"/>
<dbReference type="InterPro" id="IPR059106">
    <property type="entry name" value="WHD_MalT"/>
</dbReference>
<dbReference type="PANTHER" id="PTHR35807">
    <property type="entry name" value="TRANSCRIPTIONAL REGULATOR REDD-RELATED"/>
    <property type="match status" value="1"/>
</dbReference>
<dbReference type="SUPFAM" id="SSF48452">
    <property type="entry name" value="TPR-like"/>
    <property type="match status" value="1"/>
</dbReference>
<dbReference type="InterPro" id="IPR016032">
    <property type="entry name" value="Sig_transdc_resp-reg_C-effctor"/>
</dbReference>
<dbReference type="SUPFAM" id="SSF52540">
    <property type="entry name" value="P-loop containing nucleoside triphosphate hydrolases"/>
    <property type="match status" value="1"/>
</dbReference>
<dbReference type="GO" id="GO:0003677">
    <property type="term" value="F:DNA binding"/>
    <property type="evidence" value="ECO:0007669"/>
    <property type="project" value="InterPro"/>
</dbReference>
<dbReference type="GO" id="GO:0006355">
    <property type="term" value="P:regulation of DNA-templated transcription"/>
    <property type="evidence" value="ECO:0007669"/>
    <property type="project" value="InterPro"/>
</dbReference>
<keyword evidence="3" id="KW-1185">Reference proteome</keyword>
<dbReference type="RefSeq" id="WP_148136979.1">
    <property type="nucleotide sequence ID" value="NZ_CP017634.1"/>
</dbReference>
<name>A0A3G1KZ26_FORW1</name>
<protein>
    <recommendedName>
        <fullName evidence="1">MalT-like winged helix domain-containing protein</fullName>
    </recommendedName>
</protein>
<sequence length="955" mass="109715">MIHVSRVRLTIPKAGAGEIVRTELIAAILGSQKKIAYIHGGAGYGKTTLLAQAASAMGNTVWITLDGESDVFTFLNILSEALGQAFPDYDFAASEYLPFEEKNNFITILANAFLCSIECRKDLVIILDDLHTIENQQIRKLIACILRYKPENIRICLSSRETPWQELVPLRVRGDILELAQKDLAFTRNETIQILGFDDEYIYHLTEGWPLAVGSFKVLLENGVSIADLPSYGNEALYSYLFHECISRLPSEMVDFLKVSACFEELDPQMLNTLSGKKNAKLLLESLVARNIFTIKTGSGYYRYHTLFRDYLLEYTGNAQALSLQRQAVDYYFDKKQYAKGAEYAIRCENKEMLEQIILTSYKDYINRGSFSELRVWFHALGDTDVTLSRELLVAKGAFLSSIGNFTGAKACLDRAIPLLNEVDQELYIEAMVHKARVLRNFISFEESNKLLDELIPKLDHAALERSYTVVIEKIYNLCWNSQIKEAYALACYMIETCAKAGNVKVKAWYERYLSVIHYVAGRMKDSVYYYERSLEIPENEHPYLDMHSIDIYVAKAYQMLGERDKAISLITAEIQKLRSTGRYEELWLGYLFAAEIHYQNTSIDRMNGSSQTFETTIKYFTLADEYAPLYRKSQFHINWTKLQRNIYGLMFTTGEKEKIINEIYEDIPRVGDHFKTIALGRLYNYFGTIADFSSAAACAKRSIEIGEQANTMMVATMAYGFLARVALINKDHEEAAPLIRRFLQLCDENGIYEYFRMRKAYDPILEFAFNRGIEPDITKQMMEFAGYKIKKIYITTLGDFSVFPYQDRQEPLKMRAKKERELFAFLLDAGSEGVTKKQIYEALWYESNSDDVKKLIGVNLAHIKKDLARLGVPNPIINHEKHYSICRDEIVTDVDLFEAAAQEFKQHAHHETAQKILSLYKGEYLSDFEAFWAVGKRIKYAEVFHKALEFIKNS</sequence>
<organism evidence="2 3">
    <name type="scientific">Formimonas warabiya</name>
    <dbReference type="NCBI Taxonomy" id="1761012"/>
    <lineage>
        <taxon>Bacteria</taxon>
        <taxon>Bacillati</taxon>
        <taxon>Bacillota</taxon>
        <taxon>Clostridia</taxon>
        <taxon>Eubacteriales</taxon>
        <taxon>Peptococcaceae</taxon>
        <taxon>Candidatus Formimonas</taxon>
    </lineage>
</organism>
<gene>
    <name evidence="2" type="ORF">DCMF_25195</name>
</gene>
<dbReference type="Gene3D" id="1.25.40.10">
    <property type="entry name" value="Tetratricopeptide repeat domain"/>
    <property type="match status" value="1"/>
</dbReference>
<dbReference type="InterPro" id="IPR051677">
    <property type="entry name" value="AfsR-DnrI-RedD_regulator"/>
</dbReference>
<dbReference type="Gene3D" id="3.40.50.300">
    <property type="entry name" value="P-loop containing nucleotide triphosphate hydrolases"/>
    <property type="match status" value="1"/>
</dbReference>
<dbReference type="InterPro" id="IPR027417">
    <property type="entry name" value="P-loop_NTPase"/>
</dbReference>
<dbReference type="Pfam" id="PF25873">
    <property type="entry name" value="WHD_MalT"/>
    <property type="match status" value="1"/>
</dbReference>
<evidence type="ECO:0000313" key="2">
    <source>
        <dbReference type="EMBL" id="ATW27609.1"/>
    </source>
</evidence>
<dbReference type="InterPro" id="IPR011990">
    <property type="entry name" value="TPR-like_helical_dom_sf"/>
</dbReference>
<dbReference type="SUPFAM" id="SSF46894">
    <property type="entry name" value="C-terminal effector domain of the bipartite response regulators"/>
    <property type="match status" value="1"/>
</dbReference>
<dbReference type="InterPro" id="IPR036388">
    <property type="entry name" value="WH-like_DNA-bd_sf"/>
</dbReference>
<evidence type="ECO:0000313" key="3">
    <source>
        <dbReference type="Proteomes" id="UP000323521"/>
    </source>
</evidence>
<accession>A0A3G1KZ26</accession>
<dbReference type="Proteomes" id="UP000323521">
    <property type="component" value="Chromosome"/>
</dbReference>
<reference evidence="2 3" key="1">
    <citation type="submission" date="2016-10" db="EMBL/GenBank/DDBJ databases">
        <title>Complete Genome Sequence of Peptococcaceae strain DCMF.</title>
        <authorList>
            <person name="Edwards R.J."/>
            <person name="Holland S.I."/>
            <person name="Deshpande N.P."/>
            <person name="Wong Y.K."/>
            <person name="Ertan H."/>
            <person name="Manefield M."/>
            <person name="Russell T.L."/>
            <person name="Lee M.J."/>
        </authorList>
    </citation>
    <scope>NUCLEOTIDE SEQUENCE [LARGE SCALE GENOMIC DNA]</scope>
    <source>
        <strain evidence="2 3">DCMF</strain>
    </source>
</reference>
<feature type="domain" description="MalT-like winged helix" evidence="1">
    <location>
        <begin position="244"/>
        <end position="315"/>
    </location>
</feature>
<dbReference type="PANTHER" id="PTHR35807:SF1">
    <property type="entry name" value="TRANSCRIPTIONAL REGULATOR REDD"/>
    <property type="match status" value="1"/>
</dbReference>
<evidence type="ECO:0000259" key="1">
    <source>
        <dbReference type="Pfam" id="PF25873"/>
    </source>
</evidence>
<dbReference type="KEGG" id="fwa:DCMF_25195"/>